<evidence type="ECO:0000313" key="12">
    <source>
        <dbReference type="Proteomes" id="UP000184241"/>
    </source>
</evidence>
<feature type="domain" description="L-asparaginase N-terminal" evidence="9">
    <location>
        <begin position="3"/>
        <end position="186"/>
    </location>
</feature>
<accession>A0A1M5UA08</accession>
<evidence type="ECO:0000256" key="4">
    <source>
        <dbReference type="ARBA" id="ARBA00049366"/>
    </source>
</evidence>
<evidence type="ECO:0000256" key="8">
    <source>
        <dbReference type="PROSITE-ProRule" id="PRU10100"/>
    </source>
</evidence>
<comment type="similarity">
    <text evidence="1">Belongs to the asparaginase 1 family.</text>
</comment>
<feature type="binding site" evidence="6">
    <location>
        <position position="54"/>
    </location>
    <ligand>
        <name>substrate</name>
    </ligand>
</feature>
<dbReference type="InterPro" id="IPR027473">
    <property type="entry name" value="L-asparaginase_C"/>
</dbReference>
<dbReference type="Gene3D" id="3.40.50.40">
    <property type="match status" value="1"/>
</dbReference>
<dbReference type="Gene3D" id="3.40.50.1170">
    <property type="entry name" value="L-asparaginase, N-terminal domain"/>
    <property type="match status" value="1"/>
</dbReference>
<dbReference type="SUPFAM" id="SSF53774">
    <property type="entry name" value="Glutaminase/Asparaginase"/>
    <property type="match status" value="1"/>
</dbReference>
<keyword evidence="3" id="KW-0378">Hydrolase</keyword>
<feature type="active site" description="O-isoaspartyl threonine intermediate" evidence="5">
    <location>
        <position position="12"/>
    </location>
</feature>
<dbReference type="Pfam" id="PF17763">
    <property type="entry name" value="Asparaginase_C"/>
    <property type="match status" value="1"/>
</dbReference>
<evidence type="ECO:0000256" key="3">
    <source>
        <dbReference type="ARBA" id="ARBA00022801"/>
    </source>
</evidence>
<feature type="active site" evidence="8">
    <location>
        <position position="85"/>
    </location>
</feature>
<dbReference type="AlphaFoldDB" id="A0A1M5UA08"/>
<dbReference type="SFLD" id="SFLDS00057">
    <property type="entry name" value="Glutaminase/Asparaginase"/>
    <property type="match status" value="1"/>
</dbReference>
<dbReference type="CDD" id="cd08963">
    <property type="entry name" value="L-asparaginase_I"/>
    <property type="match status" value="1"/>
</dbReference>
<sequence>MKKILLLTTGGTIASVKTDKGLVPGLSGEWLVEKIPQVKTLCEITVKPILNIDSSNMSSSDWLVIANAIHDGLDNFDGIVITHGTDTMSYTTSIVSYMLRNLNKPVVFTGSQLPIDAEGSDGVINLFQSFQVATSDFKGICLVFNGRIIKGTRAFKIHSISEDAFVSCNYPYLGKFQDGKVVLEQNDENSDKLVFSPKVCDEVFLLKVIPGIKPSIVDYIVSQSYKGVVVEAFGLGGIPSEYTDLLEKFQTMTCVHKIPVIVVSQCLYDGTDLNIYNVGVRAEKAGLISGKDMTTEAAVTKLMWALGQTEKYEEIQKIMQKNLSGEISI</sequence>
<gene>
    <name evidence="11" type="ORF">SAMN02745941_00456</name>
</gene>
<evidence type="ECO:0000256" key="7">
    <source>
        <dbReference type="PROSITE-ProRule" id="PRU10099"/>
    </source>
</evidence>
<dbReference type="PIRSF" id="PIRSF001220">
    <property type="entry name" value="L-ASNase_gatD"/>
    <property type="match status" value="1"/>
</dbReference>
<dbReference type="FunFam" id="3.40.50.1170:FF:000001">
    <property type="entry name" value="L-asparaginase 2"/>
    <property type="match status" value="1"/>
</dbReference>
<dbReference type="Proteomes" id="UP000184241">
    <property type="component" value="Unassembled WGS sequence"/>
</dbReference>
<dbReference type="EMBL" id="FQXU01000003">
    <property type="protein sequence ID" value="SHH59834.1"/>
    <property type="molecule type" value="Genomic_DNA"/>
</dbReference>
<dbReference type="PIRSF" id="PIRSF500176">
    <property type="entry name" value="L_ASNase"/>
    <property type="match status" value="1"/>
</dbReference>
<dbReference type="InterPro" id="IPR040919">
    <property type="entry name" value="Asparaginase_C"/>
</dbReference>
<feature type="binding site" evidence="6">
    <location>
        <begin position="85"/>
        <end position="86"/>
    </location>
    <ligand>
        <name>substrate</name>
    </ligand>
</feature>
<dbReference type="InterPro" id="IPR006034">
    <property type="entry name" value="Asparaginase/glutaminase-like"/>
</dbReference>
<dbReference type="PANTHER" id="PTHR11707:SF28">
    <property type="entry name" value="60 KDA LYSOPHOSPHOLIPASE"/>
    <property type="match status" value="1"/>
</dbReference>
<dbReference type="PROSITE" id="PS51732">
    <property type="entry name" value="ASN_GLN_ASE_3"/>
    <property type="match status" value="1"/>
</dbReference>
<dbReference type="PROSITE" id="PS00144">
    <property type="entry name" value="ASN_GLN_ASE_1"/>
    <property type="match status" value="1"/>
</dbReference>
<organism evidence="11 12">
    <name type="scientific">Clostridium intestinale DSM 6191</name>
    <dbReference type="NCBI Taxonomy" id="1121320"/>
    <lineage>
        <taxon>Bacteria</taxon>
        <taxon>Bacillati</taxon>
        <taxon>Bacillota</taxon>
        <taxon>Clostridia</taxon>
        <taxon>Eubacteriales</taxon>
        <taxon>Clostridiaceae</taxon>
        <taxon>Clostridium</taxon>
    </lineage>
</organism>
<proteinExistence type="inferred from homology"/>
<dbReference type="SMART" id="SM00870">
    <property type="entry name" value="Asparaginase"/>
    <property type="match status" value="1"/>
</dbReference>
<dbReference type="InterPro" id="IPR020827">
    <property type="entry name" value="Asparaginase/glutaminase_AS1"/>
</dbReference>
<evidence type="ECO:0000256" key="5">
    <source>
        <dbReference type="PIRSR" id="PIRSR001220-1"/>
    </source>
</evidence>
<comment type="catalytic activity">
    <reaction evidence="4">
        <text>L-asparagine + H2O = L-aspartate + NH4(+)</text>
        <dbReference type="Rhea" id="RHEA:21016"/>
        <dbReference type="ChEBI" id="CHEBI:15377"/>
        <dbReference type="ChEBI" id="CHEBI:28938"/>
        <dbReference type="ChEBI" id="CHEBI:29991"/>
        <dbReference type="ChEBI" id="CHEBI:58048"/>
        <dbReference type="EC" id="3.5.1.1"/>
    </reaction>
</comment>
<feature type="domain" description="Asparaginase/glutaminase C-terminal" evidence="10">
    <location>
        <begin position="203"/>
        <end position="319"/>
    </location>
</feature>
<name>A0A1M5UA08_9CLOT</name>
<evidence type="ECO:0000256" key="2">
    <source>
        <dbReference type="ARBA" id="ARBA00012920"/>
    </source>
</evidence>
<feature type="active site" evidence="7">
    <location>
        <position position="12"/>
    </location>
</feature>
<evidence type="ECO:0000256" key="1">
    <source>
        <dbReference type="ARBA" id="ARBA00010518"/>
    </source>
</evidence>
<dbReference type="PANTHER" id="PTHR11707">
    <property type="entry name" value="L-ASPARAGINASE"/>
    <property type="match status" value="1"/>
</dbReference>
<dbReference type="InterPro" id="IPR041725">
    <property type="entry name" value="L-asparaginase_I"/>
</dbReference>
<dbReference type="NCBIfam" id="TIGR00519">
    <property type="entry name" value="asnASE_I"/>
    <property type="match status" value="1"/>
</dbReference>
<dbReference type="Pfam" id="PF00710">
    <property type="entry name" value="Asparaginase"/>
    <property type="match status" value="1"/>
</dbReference>
<dbReference type="InterPro" id="IPR027474">
    <property type="entry name" value="L-asparaginase_N"/>
</dbReference>
<dbReference type="PRINTS" id="PR00139">
    <property type="entry name" value="ASNGLNASE"/>
</dbReference>
<protein>
    <recommendedName>
        <fullName evidence="2">asparaginase</fullName>
        <ecNumber evidence="2">3.5.1.1</ecNumber>
    </recommendedName>
</protein>
<dbReference type="InterPro" id="IPR006033">
    <property type="entry name" value="AsnA_fam"/>
</dbReference>
<evidence type="ECO:0000313" key="11">
    <source>
        <dbReference type="EMBL" id="SHH59834.1"/>
    </source>
</evidence>
<dbReference type="InterPro" id="IPR027475">
    <property type="entry name" value="Asparaginase/glutaminase_AS2"/>
</dbReference>
<evidence type="ECO:0000259" key="9">
    <source>
        <dbReference type="Pfam" id="PF00710"/>
    </source>
</evidence>
<dbReference type="EC" id="3.5.1.1" evidence="2"/>
<dbReference type="GO" id="GO:0006520">
    <property type="term" value="P:amino acid metabolic process"/>
    <property type="evidence" value="ECO:0007669"/>
    <property type="project" value="InterPro"/>
</dbReference>
<evidence type="ECO:0000256" key="6">
    <source>
        <dbReference type="PIRSR" id="PIRSR001220-2"/>
    </source>
</evidence>
<dbReference type="InterPro" id="IPR037152">
    <property type="entry name" value="L-asparaginase_N_sf"/>
</dbReference>
<reference evidence="11 12" key="1">
    <citation type="submission" date="2016-11" db="EMBL/GenBank/DDBJ databases">
        <authorList>
            <person name="Jaros S."/>
            <person name="Januszkiewicz K."/>
            <person name="Wedrychowicz H."/>
        </authorList>
    </citation>
    <scope>NUCLEOTIDE SEQUENCE [LARGE SCALE GENOMIC DNA]</scope>
    <source>
        <strain evidence="11 12">DSM 6191</strain>
    </source>
</reference>
<dbReference type="InterPro" id="IPR036152">
    <property type="entry name" value="Asp/glu_Ase-like_sf"/>
</dbReference>
<dbReference type="PROSITE" id="PS00917">
    <property type="entry name" value="ASN_GLN_ASE_2"/>
    <property type="match status" value="1"/>
</dbReference>
<dbReference type="RefSeq" id="WP_073016294.1">
    <property type="nucleotide sequence ID" value="NZ_FQXU01000003.1"/>
</dbReference>
<dbReference type="GO" id="GO:0004067">
    <property type="term" value="F:asparaginase activity"/>
    <property type="evidence" value="ECO:0007669"/>
    <property type="project" value="UniProtKB-UniRule"/>
</dbReference>
<evidence type="ECO:0000259" key="10">
    <source>
        <dbReference type="Pfam" id="PF17763"/>
    </source>
</evidence>